<dbReference type="RefSeq" id="WP_057743065.1">
    <property type="nucleotide sequence ID" value="NZ_AZEF01000013.1"/>
</dbReference>
<dbReference type="EMBL" id="AZEF01000013">
    <property type="protein sequence ID" value="KRL02475.1"/>
    <property type="molecule type" value="Genomic_DNA"/>
</dbReference>
<dbReference type="STRING" id="1423731.FC81_GL000819"/>
<keyword evidence="5" id="KW-0460">Magnesium</keyword>
<protein>
    <submittedName>
        <fullName evidence="7">Polyprenyl diphosphate synthase</fullName>
    </submittedName>
</protein>
<dbReference type="SUPFAM" id="SSF48576">
    <property type="entry name" value="Terpenoid synthases"/>
    <property type="match status" value="1"/>
</dbReference>
<evidence type="ECO:0000313" key="8">
    <source>
        <dbReference type="Proteomes" id="UP000051621"/>
    </source>
</evidence>
<dbReference type="SFLD" id="SFLDS00005">
    <property type="entry name" value="Isoprenoid_Synthase_Type_I"/>
    <property type="match status" value="1"/>
</dbReference>
<keyword evidence="4" id="KW-0479">Metal-binding</keyword>
<reference evidence="7 8" key="1">
    <citation type="journal article" date="2015" name="Genome Announc.">
        <title>Expanding the biotechnology potential of lactobacilli through comparative genomics of 213 strains and associated genera.</title>
        <authorList>
            <person name="Sun Z."/>
            <person name="Harris H.M."/>
            <person name="McCann A."/>
            <person name="Guo C."/>
            <person name="Argimon S."/>
            <person name="Zhang W."/>
            <person name="Yang X."/>
            <person name="Jeffery I.B."/>
            <person name="Cooney J.C."/>
            <person name="Kagawa T.F."/>
            <person name="Liu W."/>
            <person name="Song Y."/>
            <person name="Salvetti E."/>
            <person name="Wrobel A."/>
            <person name="Rasinkangas P."/>
            <person name="Parkhill J."/>
            <person name="Rea M.C."/>
            <person name="O'Sullivan O."/>
            <person name="Ritari J."/>
            <person name="Douillard F.P."/>
            <person name="Paul Ross R."/>
            <person name="Yang R."/>
            <person name="Briner A.E."/>
            <person name="Felis G.E."/>
            <person name="de Vos W.M."/>
            <person name="Barrangou R."/>
            <person name="Klaenhammer T.R."/>
            <person name="Caufield P.W."/>
            <person name="Cui Y."/>
            <person name="Zhang H."/>
            <person name="O'Toole P.W."/>
        </authorList>
    </citation>
    <scope>NUCLEOTIDE SEQUENCE [LARGE SCALE GENOMIC DNA]</scope>
    <source>
        <strain evidence="7 8">DSM 19910</strain>
    </source>
</reference>
<organism evidence="7 8">
    <name type="scientific">Liquorilactobacillus capillatus DSM 19910</name>
    <dbReference type="NCBI Taxonomy" id="1423731"/>
    <lineage>
        <taxon>Bacteria</taxon>
        <taxon>Bacillati</taxon>
        <taxon>Bacillota</taxon>
        <taxon>Bacilli</taxon>
        <taxon>Lactobacillales</taxon>
        <taxon>Lactobacillaceae</taxon>
        <taxon>Liquorilactobacillus</taxon>
    </lineage>
</organism>
<sequence length="326" mass="36362">MQDLWKHYPTIARKLEAVNALINQRLSTPHPGVHDLLAACAQEQGKLLRPGLFLLFSQLGDKQHQDEQQLTKIAASLELLHRASLIHDDIIDDSPLRHGTITIQAEYGKDIAVYAGDLLFTVFFQILIETMNGTSYMEYNATAMKKLLLGELNQMHARFDQRQTIAAYLENINGKTAALFKLACSEGAYFGHTDQAVTACAARIGTNIGISFQIFDDILDYASSTKILQKPVLEDISQGVYTSPLLFAATAHPGEFASYLDKRQNISAQEIKQVAQLVRQYGGIEQAKQLAHTYTEKALADIDQLPSNETTQKIRKIALTLLKRNF</sequence>
<dbReference type="InterPro" id="IPR033749">
    <property type="entry name" value="Polyprenyl_synt_CS"/>
</dbReference>
<dbReference type="PANTHER" id="PTHR12001">
    <property type="entry name" value="GERANYLGERANYL PYROPHOSPHATE SYNTHASE"/>
    <property type="match status" value="1"/>
</dbReference>
<dbReference type="InterPro" id="IPR000092">
    <property type="entry name" value="Polyprenyl_synt"/>
</dbReference>
<evidence type="ECO:0000256" key="5">
    <source>
        <dbReference type="ARBA" id="ARBA00022842"/>
    </source>
</evidence>
<dbReference type="GO" id="GO:0008299">
    <property type="term" value="P:isoprenoid biosynthetic process"/>
    <property type="evidence" value="ECO:0007669"/>
    <property type="project" value="InterPro"/>
</dbReference>
<evidence type="ECO:0000256" key="6">
    <source>
        <dbReference type="RuleBase" id="RU004466"/>
    </source>
</evidence>
<comment type="similarity">
    <text evidence="2 6">Belongs to the FPP/GGPP synthase family.</text>
</comment>
<dbReference type="Proteomes" id="UP000051621">
    <property type="component" value="Unassembled WGS sequence"/>
</dbReference>
<dbReference type="PANTHER" id="PTHR12001:SF69">
    <property type="entry name" value="ALL TRANS-POLYPRENYL-DIPHOSPHATE SYNTHASE PDSS1"/>
    <property type="match status" value="1"/>
</dbReference>
<dbReference type="Pfam" id="PF00348">
    <property type="entry name" value="polyprenyl_synt"/>
    <property type="match status" value="1"/>
</dbReference>
<dbReference type="AlphaFoldDB" id="A0A0R1MDU2"/>
<keyword evidence="8" id="KW-1185">Reference proteome</keyword>
<comment type="cofactor">
    <cofactor evidence="1">
        <name>Mg(2+)</name>
        <dbReference type="ChEBI" id="CHEBI:18420"/>
    </cofactor>
</comment>
<dbReference type="OrthoDB" id="9805316at2"/>
<evidence type="ECO:0000256" key="4">
    <source>
        <dbReference type="ARBA" id="ARBA00022723"/>
    </source>
</evidence>
<proteinExistence type="inferred from homology"/>
<evidence type="ECO:0000256" key="2">
    <source>
        <dbReference type="ARBA" id="ARBA00006706"/>
    </source>
</evidence>
<dbReference type="InterPro" id="IPR008949">
    <property type="entry name" value="Isoprenoid_synthase_dom_sf"/>
</dbReference>
<keyword evidence="3 6" id="KW-0808">Transferase</keyword>
<gene>
    <name evidence="7" type="ORF">FC81_GL000819</name>
</gene>
<evidence type="ECO:0000256" key="3">
    <source>
        <dbReference type="ARBA" id="ARBA00022679"/>
    </source>
</evidence>
<name>A0A0R1MDU2_9LACO</name>
<dbReference type="PROSITE" id="PS00444">
    <property type="entry name" value="POLYPRENYL_SYNTHASE_2"/>
    <property type="match status" value="1"/>
</dbReference>
<dbReference type="Gene3D" id="1.10.600.10">
    <property type="entry name" value="Farnesyl Diphosphate Synthase"/>
    <property type="match status" value="1"/>
</dbReference>
<dbReference type="GO" id="GO:0046872">
    <property type="term" value="F:metal ion binding"/>
    <property type="evidence" value="ECO:0007669"/>
    <property type="project" value="UniProtKB-KW"/>
</dbReference>
<evidence type="ECO:0000256" key="1">
    <source>
        <dbReference type="ARBA" id="ARBA00001946"/>
    </source>
</evidence>
<dbReference type="CDD" id="cd00685">
    <property type="entry name" value="Trans_IPPS_HT"/>
    <property type="match status" value="1"/>
</dbReference>
<evidence type="ECO:0000313" key="7">
    <source>
        <dbReference type="EMBL" id="KRL02475.1"/>
    </source>
</evidence>
<comment type="caution">
    <text evidence="7">The sequence shown here is derived from an EMBL/GenBank/DDBJ whole genome shotgun (WGS) entry which is preliminary data.</text>
</comment>
<accession>A0A0R1MDU2</accession>
<dbReference type="GO" id="GO:0004659">
    <property type="term" value="F:prenyltransferase activity"/>
    <property type="evidence" value="ECO:0007669"/>
    <property type="project" value="InterPro"/>
</dbReference>
<dbReference type="PATRIC" id="fig|1423731.3.peg.841"/>